<keyword evidence="6 9" id="KW-0799">Topoisomerase</keyword>
<dbReference type="GO" id="GO:0006310">
    <property type="term" value="P:DNA recombination"/>
    <property type="evidence" value="ECO:0007669"/>
    <property type="project" value="TreeGrafter"/>
</dbReference>
<dbReference type="KEGG" id="nev:NTE_00103"/>
<dbReference type="InterPro" id="IPR000380">
    <property type="entry name" value="Topo_IA"/>
</dbReference>
<proteinExistence type="inferred from homology"/>
<evidence type="ECO:0000256" key="6">
    <source>
        <dbReference type="ARBA" id="ARBA00023029"/>
    </source>
</evidence>
<dbReference type="InterPro" id="IPR003602">
    <property type="entry name" value="Topo_IA_DNA-bd_dom"/>
</dbReference>
<dbReference type="STRING" id="1459636.NTE_00103"/>
<evidence type="ECO:0000256" key="9">
    <source>
        <dbReference type="HAMAP-Rule" id="MF_00952"/>
    </source>
</evidence>
<evidence type="ECO:0000256" key="2">
    <source>
        <dbReference type="ARBA" id="ARBA00009446"/>
    </source>
</evidence>
<keyword evidence="3" id="KW-0479">Metal-binding</keyword>
<dbReference type="GO" id="GO:0006265">
    <property type="term" value="P:DNA topological change"/>
    <property type="evidence" value="ECO:0007669"/>
    <property type="project" value="UniProtKB-UniRule"/>
</dbReference>
<evidence type="ECO:0000256" key="8">
    <source>
        <dbReference type="ARBA" id="ARBA00023235"/>
    </source>
</evidence>
<evidence type="ECO:0000313" key="12">
    <source>
        <dbReference type="EMBL" id="AIF82185.1"/>
    </source>
</evidence>
<dbReference type="HAMAP" id="MF_00952">
    <property type="entry name" value="Topoisom_1_prok"/>
    <property type="match status" value="1"/>
</dbReference>
<keyword evidence="5" id="KW-0460">Magnesium</keyword>
<dbReference type="Gene3D" id="1.10.460.10">
    <property type="entry name" value="Topoisomerase I, domain 2"/>
    <property type="match status" value="1"/>
</dbReference>
<dbReference type="InterPro" id="IPR023406">
    <property type="entry name" value="Topo_IA_AS"/>
</dbReference>
<evidence type="ECO:0000259" key="11">
    <source>
        <dbReference type="PROSITE" id="PS52039"/>
    </source>
</evidence>
<dbReference type="NCBIfam" id="TIGR01057">
    <property type="entry name" value="topA_arch"/>
    <property type="match status" value="1"/>
</dbReference>
<dbReference type="Proteomes" id="UP000028194">
    <property type="component" value="Chromosome"/>
</dbReference>
<evidence type="ECO:0000313" key="13">
    <source>
        <dbReference type="Proteomes" id="UP000028194"/>
    </source>
</evidence>
<dbReference type="GO" id="GO:0003917">
    <property type="term" value="F:DNA topoisomerase type I (single strand cut, ATP-independent) activity"/>
    <property type="evidence" value="ECO:0007669"/>
    <property type="project" value="UniProtKB-UniRule"/>
</dbReference>
<dbReference type="SMART" id="SM00436">
    <property type="entry name" value="TOP1Bc"/>
    <property type="match status" value="1"/>
</dbReference>
<dbReference type="InterPro" id="IPR023405">
    <property type="entry name" value="Topo_IA_core_domain"/>
</dbReference>
<sequence length="704" mass="76945">MSSYTLVVCEKPDAARRIASALGSASESRSTAGGVSVFDVMYAGRNYKVCSASGHLYVLADKTKNRSVYPVLDLEWAPIDSGNGNKKNAKGAARAARFINTISFLARGADSFIHACDYDQEGEVIGHSILEYACGGKYDKSLRAKFSTLTDDEVKEAFATLAKPSSRLAQAGRSRHMLDFIYGVNLSRALAQSFKAGSSGYRNLSIGRVQGPTLAFVADRELEIRLHVPDPYWVLTADFDKDGQAVHARYEKPRIEKLAQARAVLDACTGRDGTVSKVSAKKAVLRPPTPFNTGDLQREAYRLFRLSPGYTLAIAEKLYLRALVSYPRTSSQKLPPSINYAKVLSGLAGVSLYSQPASTLLSRGRLVPNEGLMADPAHPAIYPTGVAPRLSGLEFKVYDLIAKRFLATFGDPAVTERTDVSINVNNHVFLAEGRAVLYDGWMALYRPYVNLEQSTLPQLHEGDVLANRQVVMEEKFTQPPWRYSQASLLAKMEEEKIGTKATRADTIATLFKRNYIATKKASGIEATDLGFAVVESMREHAPTIVSTELTRSMEEQLEGIEQGMKEPVDVIEYAVERLVESLATFREQGATIGRQIGSAAATQSNAVIVIGGCPVCKNGQLRIIRSRTTEKRFVGCSNYASGGCRASAPLPQKGGIRVSKTCQCGWPIISVAFGRGGKRWNTCVNMQCPYKRDRASLARRSAQP</sequence>
<evidence type="ECO:0000256" key="3">
    <source>
        <dbReference type="ARBA" id="ARBA00022723"/>
    </source>
</evidence>
<keyword evidence="13" id="KW-1185">Reference proteome</keyword>
<name>A0A075MM36_9ARCH</name>
<feature type="domain" description="Toprim" evidence="10">
    <location>
        <begin position="4"/>
        <end position="154"/>
    </location>
</feature>
<comment type="subunit">
    <text evidence="9">Monomer.</text>
</comment>
<keyword evidence="8 9" id="KW-0413">Isomerase</keyword>
<evidence type="ECO:0000256" key="7">
    <source>
        <dbReference type="ARBA" id="ARBA00023125"/>
    </source>
</evidence>
<dbReference type="Pfam" id="PF01131">
    <property type="entry name" value="Topoisom_bac"/>
    <property type="match status" value="1"/>
</dbReference>
<gene>
    <name evidence="9" type="primary">topA</name>
    <name evidence="12" type="ORF">NTE_00103</name>
</gene>
<dbReference type="GO" id="GO:0003677">
    <property type="term" value="F:DNA binding"/>
    <property type="evidence" value="ECO:0007669"/>
    <property type="project" value="UniProtKB-KW"/>
</dbReference>
<comment type="caution">
    <text evidence="9">Lacks conserved residue(s) required for the propagation of feature annotation.</text>
</comment>
<feature type="site" description="Interaction with DNA" evidence="9">
    <location>
        <position position="513"/>
    </location>
</feature>
<dbReference type="GeneID" id="41596046"/>
<dbReference type="PANTHER" id="PTHR11390:SF26">
    <property type="entry name" value="DNA TOPOISOMERASE 1"/>
    <property type="match status" value="1"/>
</dbReference>
<dbReference type="RefSeq" id="WP_148699231.1">
    <property type="nucleotide sequence ID" value="NZ_CP007174.1"/>
</dbReference>
<feature type="site" description="Interaction with DNA" evidence="9">
    <location>
        <position position="328"/>
    </location>
</feature>
<reference evidence="12 13" key="1">
    <citation type="journal article" date="2014" name="PLoS ONE">
        <title>Genome Sequence of Candidatus Nitrososphaera evergladensis from Group I.1b Enriched from Everglades Soil Reveals Novel Genomic Features of the Ammonia-Oxidizing Archaea.</title>
        <authorList>
            <person name="Zhalnina K.V."/>
            <person name="Dias R."/>
            <person name="Leonard M.T."/>
            <person name="Dorr de Quadros P."/>
            <person name="Camargo F.A."/>
            <person name="Drew J.C."/>
            <person name="Farmerie W.G."/>
            <person name="Daroub S.H."/>
            <person name="Triplett E.W."/>
        </authorList>
    </citation>
    <scope>NUCLEOTIDE SEQUENCE [LARGE SCALE GENOMIC DNA]</scope>
    <source>
        <strain evidence="12 13">SR1</strain>
    </source>
</reference>
<feature type="active site" description="O-(5'-phospho-DNA)-tyrosine intermediate" evidence="9">
    <location>
        <position position="326"/>
    </location>
</feature>
<dbReference type="SMART" id="SM00493">
    <property type="entry name" value="TOPRIM"/>
    <property type="match status" value="1"/>
</dbReference>
<protein>
    <recommendedName>
        <fullName evidence="9">DNA topoisomerase 1</fullName>
        <ecNumber evidence="9">5.6.2.1</ecNumber>
    </recommendedName>
    <alternativeName>
        <fullName evidence="9">DNA topoisomerase I</fullName>
    </alternativeName>
</protein>
<dbReference type="eggNOG" id="arCOG01527">
    <property type="taxonomic scope" value="Archaea"/>
</dbReference>
<dbReference type="PRINTS" id="PR00417">
    <property type="entry name" value="PRTPISMRASEI"/>
</dbReference>
<accession>A0A075MM36</accession>
<dbReference type="EMBL" id="CP007174">
    <property type="protein sequence ID" value="AIF82185.1"/>
    <property type="molecule type" value="Genomic_DNA"/>
</dbReference>
<dbReference type="Gene3D" id="3.40.50.140">
    <property type="match status" value="1"/>
</dbReference>
<evidence type="ECO:0000256" key="1">
    <source>
        <dbReference type="ARBA" id="ARBA00000213"/>
    </source>
</evidence>
<evidence type="ECO:0000259" key="10">
    <source>
        <dbReference type="PROSITE" id="PS50880"/>
    </source>
</evidence>
<dbReference type="AlphaFoldDB" id="A0A075MM36"/>
<keyword evidence="7 9" id="KW-0238">DNA-binding</keyword>
<dbReference type="InterPro" id="IPR028612">
    <property type="entry name" value="Topoisom_1_IA"/>
</dbReference>
<feature type="site" description="Interaction with DNA" evidence="9">
    <location>
        <position position="55"/>
    </location>
</feature>
<comment type="catalytic activity">
    <reaction evidence="1 9">
        <text>ATP-independent breakage of single-stranded DNA, followed by passage and rejoining.</text>
        <dbReference type="EC" id="5.6.2.1"/>
    </reaction>
</comment>
<dbReference type="InterPro" id="IPR006171">
    <property type="entry name" value="TOPRIM_dom"/>
</dbReference>
<dbReference type="PROSITE" id="PS52039">
    <property type="entry name" value="TOPO_IA_2"/>
    <property type="match status" value="1"/>
</dbReference>
<dbReference type="InterPro" id="IPR013824">
    <property type="entry name" value="Topo_IA_cen_sub1"/>
</dbReference>
<dbReference type="GO" id="GO:0046872">
    <property type="term" value="F:metal ion binding"/>
    <property type="evidence" value="ECO:0007669"/>
    <property type="project" value="UniProtKB-KW"/>
</dbReference>
<dbReference type="SMART" id="SM00437">
    <property type="entry name" value="TOP1Ac"/>
    <property type="match status" value="1"/>
</dbReference>
<dbReference type="PROSITE" id="PS00396">
    <property type="entry name" value="TOPO_IA_1"/>
    <property type="match status" value="1"/>
</dbReference>
<evidence type="ECO:0000256" key="4">
    <source>
        <dbReference type="ARBA" id="ARBA00022833"/>
    </source>
</evidence>
<dbReference type="Gene3D" id="2.70.20.10">
    <property type="entry name" value="Topoisomerase I, domain 3"/>
    <property type="match status" value="1"/>
</dbReference>
<dbReference type="HOGENOM" id="CLU_002929_5_2_2"/>
<dbReference type="GO" id="GO:0006281">
    <property type="term" value="P:DNA repair"/>
    <property type="evidence" value="ECO:0007669"/>
    <property type="project" value="TreeGrafter"/>
</dbReference>
<dbReference type="PROSITE" id="PS50880">
    <property type="entry name" value="TOPRIM"/>
    <property type="match status" value="1"/>
</dbReference>
<feature type="site" description="Interaction with DNA" evidence="9">
    <location>
        <position position="179"/>
    </location>
</feature>
<dbReference type="InterPro" id="IPR034144">
    <property type="entry name" value="TOPRIM_TopoIII"/>
</dbReference>
<dbReference type="PANTHER" id="PTHR11390">
    <property type="entry name" value="PROKARYOTIC DNA TOPOISOMERASE"/>
    <property type="match status" value="1"/>
</dbReference>
<dbReference type="InterPro" id="IPR003601">
    <property type="entry name" value="Topo_IA_2"/>
</dbReference>
<dbReference type="CDD" id="cd00186">
    <property type="entry name" value="TOP1Ac"/>
    <property type="match status" value="1"/>
</dbReference>
<feature type="region of interest" description="Interaction with DNA" evidence="9">
    <location>
        <begin position="205"/>
        <end position="210"/>
    </location>
</feature>
<dbReference type="SUPFAM" id="SSF56712">
    <property type="entry name" value="Prokaryotic type I DNA topoisomerase"/>
    <property type="match status" value="1"/>
</dbReference>
<dbReference type="InterPro" id="IPR013497">
    <property type="entry name" value="Topo_IA_cen"/>
</dbReference>
<feature type="site" description="Interaction with DNA" evidence="9">
    <location>
        <position position="175"/>
    </location>
</feature>
<keyword evidence="4" id="KW-0862">Zinc</keyword>
<dbReference type="Pfam" id="PF01751">
    <property type="entry name" value="Toprim"/>
    <property type="match status" value="1"/>
</dbReference>
<feature type="domain" description="Topo IA-type catalytic" evidence="11">
    <location>
        <begin position="165"/>
        <end position="582"/>
    </location>
</feature>
<dbReference type="InterPro" id="IPR013826">
    <property type="entry name" value="Topo_IA_cen_sub3"/>
</dbReference>
<organism evidence="12 13">
    <name type="scientific">Candidatus Nitrososphaera evergladensis SR1</name>
    <dbReference type="NCBI Taxonomy" id="1459636"/>
    <lineage>
        <taxon>Archaea</taxon>
        <taxon>Nitrososphaerota</taxon>
        <taxon>Nitrososphaeria</taxon>
        <taxon>Nitrososphaerales</taxon>
        <taxon>Nitrososphaeraceae</taxon>
        <taxon>Nitrososphaera</taxon>
    </lineage>
</organism>
<evidence type="ECO:0000256" key="5">
    <source>
        <dbReference type="ARBA" id="ARBA00022842"/>
    </source>
</evidence>
<dbReference type="CDD" id="cd03362">
    <property type="entry name" value="TOPRIM_TopoIA_TopoIII"/>
    <property type="match status" value="1"/>
</dbReference>
<dbReference type="OrthoDB" id="30963at2157"/>
<dbReference type="EC" id="5.6.2.1" evidence="9"/>
<dbReference type="InterPro" id="IPR013825">
    <property type="entry name" value="Topo_IA_cen_sub2"/>
</dbReference>
<comment type="function">
    <text evidence="9">Releases the supercoiling and torsional tension of DNA, which is introduced during the DNA replication and transcription, by transiently cleaving and rejoining one strand of the DNA duplex. Introduces a single-strand break via transesterification at a target site in duplex DNA. The scissile phosphodiester is attacked by the catalytic tyrosine of the enzyme, resulting in the formation of a DNA-(5'-phosphotyrosyl)-enzyme intermediate and the expulsion of a 3'-OH DNA strand. The free DNA strand then undergoes passage around the unbroken strand, thus removing DNA supercoils. Finally, in the religation step, the DNA 3'-OH attacks the covalent intermediate to expel the active-site tyrosine and restore the DNA phosphodiester backbone.</text>
</comment>
<comment type="similarity">
    <text evidence="2 9">Belongs to the type IA topoisomerase family.</text>
</comment>
<dbReference type="Gene3D" id="1.10.290.10">
    <property type="entry name" value="Topoisomerase I, domain 4"/>
    <property type="match status" value="1"/>
</dbReference>
<dbReference type="InterPro" id="IPR005739">
    <property type="entry name" value="TopoI_arch"/>
</dbReference>